<keyword evidence="7 14" id="KW-0436">Ligase</keyword>
<organism evidence="17 18">
    <name type="scientific">Candidatus Woesebacteria bacterium GW2011_GWB1_38_5b</name>
    <dbReference type="NCBI Taxonomy" id="1618569"/>
    <lineage>
        <taxon>Bacteria</taxon>
        <taxon>Candidatus Woeseibacteriota</taxon>
    </lineage>
</organism>
<evidence type="ECO:0000256" key="3">
    <source>
        <dbReference type="ARBA" id="ARBA00008258"/>
    </source>
</evidence>
<dbReference type="Gene3D" id="1.10.730.10">
    <property type="entry name" value="Isoleucyl-tRNA Synthetase, Domain 1"/>
    <property type="match status" value="1"/>
</dbReference>
<feature type="domain" description="Methionyl-tRNA synthetase anticodon-binding" evidence="16">
    <location>
        <begin position="414"/>
        <end position="546"/>
    </location>
</feature>
<gene>
    <name evidence="17" type="ORF">US96_C0012G0004</name>
</gene>
<dbReference type="InterPro" id="IPR001412">
    <property type="entry name" value="aa-tRNA-synth_I_CS"/>
</dbReference>
<evidence type="ECO:0000259" key="15">
    <source>
        <dbReference type="Pfam" id="PF09334"/>
    </source>
</evidence>
<dbReference type="InterPro" id="IPR041872">
    <property type="entry name" value="Anticodon_Met"/>
</dbReference>
<dbReference type="AlphaFoldDB" id="A0A0G0KIM5"/>
<protein>
    <recommendedName>
        <fullName evidence="5">Methionine--tRNA ligase</fullName>
        <ecNumber evidence="4">6.1.1.10</ecNumber>
    </recommendedName>
    <alternativeName>
        <fullName evidence="12">Methionyl-tRNA synthetase</fullName>
    </alternativeName>
</protein>
<comment type="subcellular location">
    <subcellularLocation>
        <location evidence="2">Cytoplasm</location>
    </subcellularLocation>
</comment>
<dbReference type="GO" id="GO:0005829">
    <property type="term" value="C:cytosol"/>
    <property type="evidence" value="ECO:0007669"/>
    <property type="project" value="TreeGrafter"/>
</dbReference>
<dbReference type="Gene3D" id="2.20.28.20">
    <property type="entry name" value="Methionyl-tRNA synthetase, Zn-domain"/>
    <property type="match status" value="1"/>
</dbReference>
<dbReference type="EC" id="6.1.1.10" evidence="4"/>
<dbReference type="EMBL" id="LBUZ01000012">
    <property type="protein sequence ID" value="KKQ75375.1"/>
    <property type="molecule type" value="Genomic_DNA"/>
</dbReference>
<comment type="similarity">
    <text evidence="3">Belongs to the class-I aminoacyl-tRNA synthetase family. MetG type 1 subfamily.</text>
</comment>
<keyword evidence="8 14" id="KW-0547">Nucleotide-binding</keyword>
<dbReference type="GO" id="GO:0006431">
    <property type="term" value="P:methionyl-tRNA aminoacylation"/>
    <property type="evidence" value="ECO:0007669"/>
    <property type="project" value="InterPro"/>
</dbReference>
<evidence type="ECO:0000256" key="4">
    <source>
        <dbReference type="ARBA" id="ARBA00012838"/>
    </source>
</evidence>
<sequence>MKSNKNIFIGVAWPYVNGDLHVGHVAGYLLPADITARFYRLLGNDVLMVSGSDCYGTPITIEADKMGVSPSEIVDKYHTRNVKLFDDLDLSFDLYTKTLTENHKKITQDFLKAFWKKDLLEIKSQKQYFSESLNKFLPDRYVEGECPHCGFKESRSDQCDNCGNLLEQNLKNPISKIDKESVDLKDTQHLFIRWDKLQPDIEKYVRSKTGWREWVEKETKNWLNLGLKPRAVTRDLDWGVEIPKEITKNLDGAENKRIYVWFDAVIGYYSASVEWAEINKKDWKDYWYNNNSTHYYFMGKDNLVFHTIFWPGQLIVFDKDINLPDYPVINQFLNFNNQKFSKSRGVTVDSSEFIQKFGSDALRFYLTTIMPENADSNFAWEDFFKKNNDILVGHFGNYIHRTLSVFKDEIIKGDISKNILKQIEETTKFSIKYLKKSEFKNYYLELERLAKFANGYFNDCKPWVTKKNNPQKFQKDGADLLTLSYALGTLLEPITPEASKKFLEMIGAKDNLLWKNADNLNKILPTVLANIQISTPTLLFHKIEPET</sequence>
<dbReference type="CDD" id="cd00814">
    <property type="entry name" value="MetRS_core"/>
    <property type="match status" value="1"/>
</dbReference>
<feature type="domain" description="Methionyl/Leucyl tRNA synthetase" evidence="15">
    <location>
        <begin position="8"/>
        <end position="403"/>
    </location>
</feature>
<dbReference type="GO" id="GO:0004825">
    <property type="term" value="F:methionine-tRNA ligase activity"/>
    <property type="evidence" value="ECO:0007669"/>
    <property type="project" value="UniProtKB-EC"/>
</dbReference>
<keyword evidence="6" id="KW-0963">Cytoplasm</keyword>
<dbReference type="Pfam" id="PF19303">
    <property type="entry name" value="Anticodon_3"/>
    <property type="match status" value="1"/>
</dbReference>
<dbReference type="PANTHER" id="PTHR45765:SF1">
    <property type="entry name" value="METHIONINE--TRNA LIGASE, CYTOPLASMIC"/>
    <property type="match status" value="1"/>
</dbReference>
<dbReference type="PRINTS" id="PR01041">
    <property type="entry name" value="TRNASYNTHMET"/>
</dbReference>
<evidence type="ECO:0000256" key="7">
    <source>
        <dbReference type="ARBA" id="ARBA00022598"/>
    </source>
</evidence>
<reference evidence="17 18" key="1">
    <citation type="journal article" date="2015" name="Nature">
        <title>rRNA introns, odd ribosomes, and small enigmatic genomes across a large radiation of phyla.</title>
        <authorList>
            <person name="Brown C.T."/>
            <person name="Hug L.A."/>
            <person name="Thomas B.C."/>
            <person name="Sharon I."/>
            <person name="Castelle C.J."/>
            <person name="Singh A."/>
            <person name="Wilkins M.J."/>
            <person name="Williams K.H."/>
            <person name="Banfield J.F."/>
        </authorList>
    </citation>
    <scope>NUCLEOTIDE SEQUENCE [LARGE SCALE GENOMIC DNA]</scope>
</reference>
<dbReference type="PANTHER" id="PTHR45765">
    <property type="entry name" value="METHIONINE--TRNA LIGASE"/>
    <property type="match status" value="1"/>
</dbReference>
<comment type="catalytic activity">
    <reaction evidence="13">
        <text>tRNA(Met) + L-methionine + ATP = L-methionyl-tRNA(Met) + AMP + diphosphate</text>
        <dbReference type="Rhea" id="RHEA:13481"/>
        <dbReference type="Rhea" id="RHEA-COMP:9667"/>
        <dbReference type="Rhea" id="RHEA-COMP:9698"/>
        <dbReference type="ChEBI" id="CHEBI:30616"/>
        <dbReference type="ChEBI" id="CHEBI:33019"/>
        <dbReference type="ChEBI" id="CHEBI:57844"/>
        <dbReference type="ChEBI" id="CHEBI:78442"/>
        <dbReference type="ChEBI" id="CHEBI:78530"/>
        <dbReference type="ChEBI" id="CHEBI:456215"/>
        <dbReference type="EC" id="6.1.1.10"/>
    </reaction>
</comment>
<evidence type="ECO:0000256" key="5">
    <source>
        <dbReference type="ARBA" id="ARBA00018753"/>
    </source>
</evidence>
<dbReference type="PATRIC" id="fig|1618569.3.peg.338"/>
<dbReference type="InterPro" id="IPR014729">
    <property type="entry name" value="Rossmann-like_a/b/a_fold"/>
</dbReference>
<dbReference type="InterPro" id="IPR009080">
    <property type="entry name" value="tRNAsynth_Ia_anticodon-bd"/>
</dbReference>
<dbReference type="SUPFAM" id="SSF57770">
    <property type="entry name" value="Methionyl-tRNA synthetase (MetRS), Zn-domain"/>
    <property type="match status" value="1"/>
</dbReference>
<dbReference type="InterPro" id="IPR033911">
    <property type="entry name" value="MetRS_core"/>
</dbReference>
<evidence type="ECO:0000256" key="12">
    <source>
        <dbReference type="ARBA" id="ARBA00030904"/>
    </source>
</evidence>
<name>A0A0G0KIM5_9BACT</name>
<dbReference type="Gene3D" id="3.40.50.620">
    <property type="entry name" value="HUPs"/>
    <property type="match status" value="1"/>
</dbReference>
<keyword evidence="9 14" id="KW-0067">ATP-binding</keyword>
<keyword evidence="11 14" id="KW-0030">Aminoacyl-tRNA synthetase</keyword>
<evidence type="ECO:0000313" key="17">
    <source>
        <dbReference type="EMBL" id="KKQ75375.1"/>
    </source>
</evidence>
<dbReference type="PROSITE" id="PS00178">
    <property type="entry name" value="AA_TRNA_LIGASE_I"/>
    <property type="match status" value="1"/>
</dbReference>
<dbReference type="SUPFAM" id="SSF52374">
    <property type="entry name" value="Nucleotidylyl transferase"/>
    <property type="match status" value="1"/>
</dbReference>
<evidence type="ECO:0000256" key="1">
    <source>
        <dbReference type="ARBA" id="ARBA00003314"/>
    </source>
</evidence>
<dbReference type="GO" id="GO:0005524">
    <property type="term" value="F:ATP binding"/>
    <property type="evidence" value="ECO:0007669"/>
    <property type="project" value="UniProtKB-KW"/>
</dbReference>
<evidence type="ECO:0000256" key="2">
    <source>
        <dbReference type="ARBA" id="ARBA00004496"/>
    </source>
</evidence>
<comment type="function">
    <text evidence="1">Is required not only for elongation of protein synthesis but also for the initiation of all mRNA translation through initiator tRNA(fMet) aminoacylation.</text>
</comment>
<comment type="caution">
    <text evidence="17">The sequence shown here is derived from an EMBL/GenBank/DDBJ whole genome shotgun (WGS) entry which is preliminary data.</text>
</comment>
<dbReference type="InterPro" id="IPR023458">
    <property type="entry name" value="Met-tRNA_ligase_1"/>
</dbReference>
<evidence type="ECO:0000256" key="10">
    <source>
        <dbReference type="ARBA" id="ARBA00022917"/>
    </source>
</evidence>
<evidence type="ECO:0000256" key="8">
    <source>
        <dbReference type="ARBA" id="ARBA00022741"/>
    </source>
</evidence>
<dbReference type="InterPro" id="IPR015413">
    <property type="entry name" value="Methionyl/Leucyl_tRNA_Synth"/>
</dbReference>
<keyword evidence="10 14" id="KW-0648">Protein biosynthesis</keyword>
<evidence type="ECO:0000259" key="16">
    <source>
        <dbReference type="Pfam" id="PF19303"/>
    </source>
</evidence>
<evidence type="ECO:0000313" key="18">
    <source>
        <dbReference type="Proteomes" id="UP000034181"/>
    </source>
</evidence>
<dbReference type="Proteomes" id="UP000034181">
    <property type="component" value="Unassembled WGS sequence"/>
</dbReference>
<accession>A0A0G0KIM5</accession>
<dbReference type="Pfam" id="PF09334">
    <property type="entry name" value="tRNA-synt_1g"/>
    <property type="match status" value="1"/>
</dbReference>
<evidence type="ECO:0000256" key="11">
    <source>
        <dbReference type="ARBA" id="ARBA00023146"/>
    </source>
</evidence>
<dbReference type="InterPro" id="IPR014758">
    <property type="entry name" value="Met-tRNA_synth"/>
</dbReference>
<evidence type="ECO:0000256" key="6">
    <source>
        <dbReference type="ARBA" id="ARBA00022490"/>
    </source>
</evidence>
<dbReference type="SUPFAM" id="SSF47323">
    <property type="entry name" value="Anticodon-binding domain of a subclass of class I aminoacyl-tRNA synthetases"/>
    <property type="match status" value="1"/>
</dbReference>
<dbReference type="NCBIfam" id="TIGR00398">
    <property type="entry name" value="metG"/>
    <property type="match status" value="1"/>
</dbReference>
<evidence type="ECO:0000256" key="9">
    <source>
        <dbReference type="ARBA" id="ARBA00022840"/>
    </source>
</evidence>
<evidence type="ECO:0000256" key="13">
    <source>
        <dbReference type="ARBA" id="ARBA00047364"/>
    </source>
</evidence>
<dbReference type="InterPro" id="IPR029038">
    <property type="entry name" value="MetRS_Zn"/>
</dbReference>
<proteinExistence type="inferred from homology"/>
<evidence type="ECO:0000256" key="14">
    <source>
        <dbReference type="RuleBase" id="RU363039"/>
    </source>
</evidence>